<comment type="catalytic activity">
    <reaction evidence="5">
        <text>L-arginyl-[protein] + S-adenosyl-L-methionine = N(omega)-methyl-L-arginyl-[protein] + S-adenosyl-L-homocysteine + H(+)</text>
        <dbReference type="Rhea" id="RHEA:48100"/>
        <dbReference type="Rhea" id="RHEA-COMP:10532"/>
        <dbReference type="Rhea" id="RHEA-COMP:11990"/>
        <dbReference type="ChEBI" id="CHEBI:15378"/>
        <dbReference type="ChEBI" id="CHEBI:29965"/>
        <dbReference type="ChEBI" id="CHEBI:57856"/>
        <dbReference type="ChEBI" id="CHEBI:59789"/>
        <dbReference type="ChEBI" id="CHEBI:65280"/>
    </reaction>
    <physiologicalReaction direction="left-to-right" evidence="5">
        <dbReference type="Rhea" id="RHEA:48101"/>
    </physiologicalReaction>
</comment>
<protein>
    <recommendedName>
        <fullName evidence="1">type I protein arginine methyltransferase</fullName>
        <ecNumber evidence="1">2.1.1.319</ecNumber>
    </recommendedName>
</protein>
<keyword evidence="2 6" id="KW-0489">Methyltransferase</keyword>
<reference evidence="9" key="1">
    <citation type="submission" date="2021-02" db="EMBL/GenBank/DDBJ databases">
        <authorList>
            <person name="Dougan E. K."/>
            <person name="Rhodes N."/>
            <person name="Thang M."/>
            <person name="Chan C."/>
        </authorList>
    </citation>
    <scope>NUCLEOTIDE SEQUENCE</scope>
</reference>
<feature type="compositionally biased region" description="Polar residues" evidence="7">
    <location>
        <begin position="294"/>
        <end position="303"/>
    </location>
</feature>
<evidence type="ECO:0000256" key="3">
    <source>
        <dbReference type="ARBA" id="ARBA00022679"/>
    </source>
</evidence>
<proteinExistence type="predicted"/>
<dbReference type="FunFam" id="3.40.50.150:FF:000003">
    <property type="entry name" value="Blast:Protein arginine N-methyltransferase 1"/>
    <property type="match status" value="1"/>
</dbReference>
<dbReference type="PANTHER" id="PTHR11006">
    <property type="entry name" value="PROTEIN ARGININE N-METHYLTRANSFERASE"/>
    <property type="match status" value="1"/>
</dbReference>
<dbReference type="Gene3D" id="3.40.50.150">
    <property type="entry name" value="Vaccinia Virus protein VP39"/>
    <property type="match status" value="1"/>
</dbReference>
<evidence type="ECO:0000313" key="9">
    <source>
        <dbReference type="EMBL" id="CAE7518199.1"/>
    </source>
</evidence>
<dbReference type="Gene3D" id="2.70.160.11">
    <property type="entry name" value="Hnrnp arginine n-methyltransferase1"/>
    <property type="match status" value="1"/>
</dbReference>
<dbReference type="GO" id="GO:0042054">
    <property type="term" value="F:histone methyltransferase activity"/>
    <property type="evidence" value="ECO:0007669"/>
    <property type="project" value="TreeGrafter"/>
</dbReference>
<dbReference type="AlphaFoldDB" id="A0A812TDK0"/>
<evidence type="ECO:0000256" key="7">
    <source>
        <dbReference type="SAM" id="MobiDB-lite"/>
    </source>
</evidence>
<keyword evidence="3 6" id="KW-0808">Transferase</keyword>
<keyword evidence="10" id="KW-1185">Reference proteome</keyword>
<dbReference type="PANTHER" id="PTHR11006:SF68">
    <property type="entry name" value="PROTEIN ARGININE N-METHYLTRANSFERASE PRMT10"/>
    <property type="match status" value="1"/>
</dbReference>
<feature type="domain" description="Methyltransferase" evidence="8">
    <location>
        <begin position="54"/>
        <end position="150"/>
    </location>
</feature>
<keyword evidence="4 6" id="KW-0949">S-adenosyl-L-methionine</keyword>
<evidence type="ECO:0000256" key="5">
    <source>
        <dbReference type="ARBA" id="ARBA00049303"/>
    </source>
</evidence>
<dbReference type="GO" id="GO:0032259">
    <property type="term" value="P:methylation"/>
    <property type="evidence" value="ECO:0007669"/>
    <property type="project" value="UniProtKB-KW"/>
</dbReference>
<sequence>MLDGSAPSEEDKASHAWRTETATAKMTMLQDSVRTEAYRDAIQIHAEDFRDKVVLDVGCGTGVLAMFAAKAGARKVYAVEASDAAWAAKQVVAENGLEGVVEVIRGLVESIELPEMVDVIISEWMGNFLLKESMLDTVLIARDRFLKPGGRLFPSHARLFIAPCAHGCFAERWQGYVDELWAWHSFLQYMHTSFGLSYDALTKQKEEQASEYHLQTWDWVQLNASQLRGPPVQLLALDLASLPLTRLQNLHAESFDIVLPITEDGTVGGLCGFFDIDFRGSVKSPATEPAEIKLSTSPFNKAPTSGREPKPKTNKPLLSANSGP</sequence>
<dbReference type="PROSITE" id="PS51678">
    <property type="entry name" value="SAM_MT_PRMT"/>
    <property type="match status" value="1"/>
</dbReference>
<dbReference type="InterPro" id="IPR041698">
    <property type="entry name" value="Methyltransf_25"/>
</dbReference>
<dbReference type="EMBL" id="CAJNDS010002540">
    <property type="protein sequence ID" value="CAE7518199.1"/>
    <property type="molecule type" value="Genomic_DNA"/>
</dbReference>
<evidence type="ECO:0000259" key="8">
    <source>
        <dbReference type="Pfam" id="PF13649"/>
    </source>
</evidence>
<dbReference type="OrthoDB" id="7848332at2759"/>
<accession>A0A812TDK0</accession>
<dbReference type="Proteomes" id="UP000604046">
    <property type="component" value="Unassembled WGS sequence"/>
</dbReference>
<dbReference type="InterPro" id="IPR029063">
    <property type="entry name" value="SAM-dependent_MTases_sf"/>
</dbReference>
<dbReference type="GO" id="GO:0035242">
    <property type="term" value="F:protein-arginine omega-N asymmetric methyltransferase activity"/>
    <property type="evidence" value="ECO:0007669"/>
    <property type="project" value="UniProtKB-EC"/>
</dbReference>
<dbReference type="EC" id="2.1.1.319" evidence="1"/>
<evidence type="ECO:0000256" key="4">
    <source>
        <dbReference type="ARBA" id="ARBA00022691"/>
    </source>
</evidence>
<evidence type="ECO:0000313" key="10">
    <source>
        <dbReference type="Proteomes" id="UP000604046"/>
    </source>
</evidence>
<dbReference type="InterPro" id="IPR025799">
    <property type="entry name" value="Arg_MeTrfase"/>
</dbReference>
<feature type="region of interest" description="Disordered" evidence="7">
    <location>
        <begin position="285"/>
        <end position="324"/>
    </location>
</feature>
<name>A0A812TDK0_9DINO</name>
<evidence type="ECO:0000256" key="1">
    <source>
        <dbReference type="ARBA" id="ARBA00011925"/>
    </source>
</evidence>
<comment type="caution">
    <text evidence="9">The sequence shown here is derived from an EMBL/GenBank/DDBJ whole genome shotgun (WGS) entry which is preliminary data.</text>
</comment>
<dbReference type="Pfam" id="PF13649">
    <property type="entry name" value="Methyltransf_25"/>
    <property type="match status" value="1"/>
</dbReference>
<evidence type="ECO:0000256" key="2">
    <source>
        <dbReference type="ARBA" id="ARBA00022603"/>
    </source>
</evidence>
<evidence type="ECO:0000256" key="6">
    <source>
        <dbReference type="PROSITE-ProRule" id="PRU01015"/>
    </source>
</evidence>
<gene>
    <name evidence="9" type="primary">PRMT10</name>
    <name evidence="9" type="ORF">SNAT2548_LOCUS29001</name>
</gene>
<dbReference type="GO" id="GO:0005634">
    <property type="term" value="C:nucleus"/>
    <property type="evidence" value="ECO:0007669"/>
    <property type="project" value="TreeGrafter"/>
</dbReference>
<dbReference type="SUPFAM" id="SSF53335">
    <property type="entry name" value="S-adenosyl-L-methionine-dependent methyltransferases"/>
    <property type="match status" value="1"/>
</dbReference>
<dbReference type="CDD" id="cd02440">
    <property type="entry name" value="AdoMet_MTases"/>
    <property type="match status" value="1"/>
</dbReference>
<organism evidence="9 10">
    <name type="scientific">Symbiodinium natans</name>
    <dbReference type="NCBI Taxonomy" id="878477"/>
    <lineage>
        <taxon>Eukaryota</taxon>
        <taxon>Sar</taxon>
        <taxon>Alveolata</taxon>
        <taxon>Dinophyceae</taxon>
        <taxon>Suessiales</taxon>
        <taxon>Symbiodiniaceae</taxon>
        <taxon>Symbiodinium</taxon>
    </lineage>
</organism>